<name>A0A6I1ML18_9CLOT</name>
<feature type="transmembrane region" description="Helical" evidence="1">
    <location>
        <begin position="95"/>
        <end position="113"/>
    </location>
</feature>
<protein>
    <submittedName>
        <fullName evidence="2">Uncharacterized protein</fullName>
    </submittedName>
</protein>
<dbReference type="Gene3D" id="1.10.1900.10">
    <property type="entry name" value="c-terminal domain of poly(a) binding protein"/>
    <property type="match status" value="1"/>
</dbReference>
<evidence type="ECO:0000256" key="1">
    <source>
        <dbReference type="SAM" id="Phobius"/>
    </source>
</evidence>
<keyword evidence="1" id="KW-0812">Transmembrane</keyword>
<proteinExistence type="predicted"/>
<evidence type="ECO:0000313" key="2">
    <source>
        <dbReference type="EMBL" id="MPQ43664.1"/>
    </source>
</evidence>
<evidence type="ECO:0000313" key="3">
    <source>
        <dbReference type="Proteomes" id="UP000430345"/>
    </source>
</evidence>
<feature type="transmembrane region" description="Helical" evidence="1">
    <location>
        <begin position="120"/>
        <end position="138"/>
    </location>
</feature>
<gene>
    <name evidence="2" type="ORF">GBZ86_07825</name>
</gene>
<sequence length="199" mass="23182">MMTKAERKYYNEHYNKLNLNYMKVYNMFLRRLPYVILDNKDLVDIKLDVLEMFYRNQNIGKTVEEVIGQNKEEFFKEVINSYCENTLILNIIKSILRIGLMISLVYIICGLFVERNSGLILCSIPLGILTSLFMYLVIRYVKNDAIGGGLNGIIGMSVPTECYKLSEINESVYTFPTYIIILLIMTLSTIIFCLYKKKK</sequence>
<accession>A0A6I1ML18</accession>
<dbReference type="OrthoDB" id="1907021at2"/>
<dbReference type="SUPFAM" id="SSF158560">
    <property type="entry name" value="BH3980-like"/>
    <property type="match status" value="1"/>
</dbReference>
<dbReference type="RefSeq" id="WP_152889388.1">
    <property type="nucleotide sequence ID" value="NZ_WHJC01000091.1"/>
</dbReference>
<keyword evidence="1" id="KW-0472">Membrane</keyword>
<dbReference type="EMBL" id="WHJC01000091">
    <property type="protein sequence ID" value="MPQ43664.1"/>
    <property type="molecule type" value="Genomic_DNA"/>
</dbReference>
<keyword evidence="3" id="KW-1185">Reference proteome</keyword>
<keyword evidence="1" id="KW-1133">Transmembrane helix</keyword>
<feature type="transmembrane region" description="Helical" evidence="1">
    <location>
        <begin position="175"/>
        <end position="195"/>
    </location>
</feature>
<organism evidence="2 3">
    <name type="scientific">Clostridium tarantellae</name>
    <dbReference type="NCBI Taxonomy" id="39493"/>
    <lineage>
        <taxon>Bacteria</taxon>
        <taxon>Bacillati</taxon>
        <taxon>Bacillota</taxon>
        <taxon>Clostridia</taxon>
        <taxon>Eubacteriales</taxon>
        <taxon>Clostridiaceae</taxon>
        <taxon>Clostridium</taxon>
    </lineage>
</organism>
<comment type="caution">
    <text evidence="2">The sequence shown here is derived from an EMBL/GenBank/DDBJ whole genome shotgun (WGS) entry which is preliminary data.</text>
</comment>
<dbReference type="AlphaFoldDB" id="A0A6I1ML18"/>
<reference evidence="2 3" key="1">
    <citation type="submission" date="2019-10" db="EMBL/GenBank/DDBJ databases">
        <title>The Genome Sequence of Clostridium tarantellae Isolated from Fish Brain.</title>
        <authorList>
            <person name="Bano L."/>
            <person name="Kiel M."/>
            <person name="Sales G."/>
            <person name="Doxey A.C."/>
            <person name="Mansfield M.J."/>
            <person name="Schiavone M."/>
            <person name="Rossetto O."/>
            <person name="Pirazzini M."/>
            <person name="Dobrindt U."/>
            <person name="Montecucco C."/>
        </authorList>
    </citation>
    <scope>NUCLEOTIDE SEQUENCE [LARGE SCALE GENOMIC DNA]</scope>
    <source>
        <strain evidence="2 3">DSM 3997</strain>
    </source>
</reference>
<dbReference type="Proteomes" id="UP000430345">
    <property type="component" value="Unassembled WGS sequence"/>
</dbReference>